<accession>B7AP49</accession>
<comment type="caution">
    <text evidence="1">The sequence shown here is derived from an EMBL/GenBank/DDBJ whole genome shotgun (WGS) entry which is preliminary data.</text>
</comment>
<evidence type="ECO:0000313" key="1">
    <source>
        <dbReference type="EMBL" id="EEC58323.1"/>
    </source>
</evidence>
<evidence type="ECO:0000313" key="2">
    <source>
        <dbReference type="Proteomes" id="UP000003136"/>
    </source>
</evidence>
<gene>
    <name evidence="1" type="ORF">BACPEC_00453</name>
</gene>
<dbReference type="AlphaFoldDB" id="B7AP49"/>
<organism evidence="1 2">
    <name type="scientific">[Bacteroides] pectinophilus ATCC 43243</name>
    <dbReference type="NCBI Taxonomy" id="483218"/>
    <lineage>
        <taxon>Bacteria</taxon>
        <taxon>Bacillati</taxon>
        <taxon>Bacillota</taxon>
        <taxon>Clostridia</taxon>
        <taxon>Eubacteriales</taxon>
    </lineage>
</organism>
<dbReference type="eggNOG" id="ENOG50335AE">
    <property type="taxonomic scope" value="Bacteria"/>
</dbReference>
<keyword evidence="2" id="KW-1185">Reference proteome</keyword>
<dbReference type="STRING" id="483218.BACPEC_00453"/>
<dbReference type="HOGENOM" id="CLU_836096_0_0_9"/>
<reference evidence="1 2" key="2">
    <citation type="submission" date="2008-11" db="EMBL/GenBank/DDBJ databases">
        <authorList>
            <person name="Fulton L."/>
            <person name="Clifton S."/>
            <person name="Fulton B."/>
            <person name="Xu J."/>
            <person name="Minx P."/>
            <person name="Pepin K.H."/>
            <person name="Johnson M."/>
            <person name="Bhonagiri V."/>
            <person name="Nash W.E."/>
            <person name="Mardis E.R."/>
            <person name="Wilson R.K."/>
        </authorList>
    </citation>
    <scope>NUCLEOTIDE SEQUENCE [LARGE SCALE GENOMIC DNA]</scope>
    <source>
        <strain evidence="1 2">ATCC 43243</strain>
    </source>
</reference>
<sequence length="341" mass="39416">MKYTVRKGDKHMNKLIYEYFTSTSAYSGSHSKVKKHQLKISRYNISKYAILNGKYNGRKMSYDTKGFYSSICKMAIKKKNGYFSISEDYANAETSYKIAISFAMGMLAARIIANNEYKISRLYHFTDSRLNTRLKRGEMAPDWFGLDNKGNAYLFESKGTISNRISSDTVDHAKNQLRNVKSVTVISTGIKYNYTGIQKHVIGSCFSKYDKVDDVWHIHDVDPEEDGGMEFTINIDKECFKYYQTFILSMELLNIPYQRVDIGNQYYYRWTDVNEKYYIFGKIYDLIKSGNFNENNSYSNLNNRVDQLLEKMKLPAHIVADDISTYEDGIIVSGLDAFANA</sequence>
<reference evidence="1 2" key="1">
    <citation type="submission" date="2008-11" db="EMBL/GenBank/DDBJ databases">
        <title>Draft genome sequence of Bacteroides pectinophilus (ATCC 43243).</title>
        <authorList>
            <person name="Sudarsanam P."/>
            <person name="Ley R."/>
            <person name="Guruge J."/>
            <person name="Turnbaugh P.J."/>
            <person name="Mahowald M."/>
            <person name="Liep D."/>
            <person name="Gordon J."/>
        </authorList>
    </citation>
    <scope>NUCLEOTIDE SEQUENCE [LARGE SCALE GENOMIC DNA]</scope>
    <source>
        <strain evidence="1 2">ATCC 43243</strain>
    </source>
</reference>
<proteinExistence type="predicted"/>
<dbReference type="EMBL" id="ABVQ01000034">
    <property type="protein sequence ID" value="EEC58323.1"/>
    <property type="molecule type" value="Genomic_DNA"/>
</dbReference>
<name>B7AP49_9FIRM</name>
<dbReference type="Proteomes" id="UP000003136">
    <property type="component" value="Unassembled WGS sequence"/>
</dbReference>
<protein>
    <submittedName>
        <fullName evidence="1">Uncharacterized protein</fullName>
    </submittedName>
</protein>